<reference evidence="5 7" key="2">
    <citation type="submission" date="2023-11" db="EMBL/GenBank/DDBJ databases">
        <title>MicrobeMod: A computational toolkit for identifying prokaryotic methylation and restriction-modification with nanopore sequencing.</title>
        <authorList>
            <person name="Crits-Christoph A."/>
            <person name="Kang S.C."/>
            <person name="Lee H."/>
            <person name="Ostrov N."/>
        </authorList>
    </citation>
    <scope>NUCLEOTIDE SEQUENCE [LARGE SCALE GENOMIC DNA]</scope>
    <source>
        <strain evidence="5 7">ATCC 23090</strain>
    </source>
</reference>
<dbReference type="Pfam" id="PF04773">
    <property type="entry name" value="FecR"/>
    <property type="match status" value="1"/>
</dbReference>
<sequence>MEQSINDELLTRYLANEANASECALVESWMAESETNRQYLDTLHQAWQLAAARPLLEMDMEEKWRQFRHARKKKVSIKRPLAIFAAAAAICLLIITSWQWLNRQVANRISETNTGTHPAHDSLHYATNTSGKAMPLTLPDGTHLLLADQSALTWREPFLSSRAISMTGKAFFQVSKNGQHPFIVISGDISTTVLGTDFEINTFHDISVRLYSGKVMIASSNTGRMKNKVYLAPGQEFIYGPQIIVRSFLQQVPSVTKDSHPAEDPYIANGEENNWYMFNNQSLEEVLNQLEAIYKVRIIYNKADIKNIYFTARYERTESLTSILKRIAKLNDLKITDNDSVMIIKK</sequence>
<feature type="transmembrane region" description="Helical" evidence="1">
    <location>
        <begin position="81"/>
        <end position="101"/>
    </location>
</feature>
<dbReference type="Pfam" id="PF16344">
    <property type="entry name" value="FecR_C"/>
    <property type="match status" value="1"/>
</dbReference>
<keyword evidence="7" id="KW-1185">Reference proteome</keyword>
<dbReference type="AlphaFoldDB" id="A0A1K1M2G6"/>
<keyword evidence="1" id="KW-0812">Transmembrane</keyword>
<dbReference type="PIRSF" id="PIRSF018266">
    <property type="entry name" value="FecR"/>
    <property type="match status" value="1"/>
</dbReference>
<reference evidence="4 6" key="1">
    <citation type="submission" date="2016-11" db="EMBL/GenBank/DDBJ databases">
        <authorList>
            <person name="Jaros S."/>
            <person name="Januszkiewicz K."/>
            <person name="Wedrychowicz H."/>
        </authorList>
    </citation>
    <scope>NUCLEOTIDE SEQUENCE [LARGE SCALE GENOMIC DNA]</scope>
    <source>
        <strain evidence="4 6">DSM 784</strain>
    </source>
</reference>
<dbReference type="PANTHER" id="PTHR30273">
    <property type="entry name" value="PERIPLASMIC SIGNAL SENSOR AND SIGMA FACTOR ACTIVATOR FECR-RELATED"/>
    <property type="match status" value="1"/>
</dbReference>
<feature type="domain" description="FecR protein" evidence="2">
    <location>
        <begin position="130"/>
        <end position="215"/>
    </location>
</feature>
<evidence type="ECO:0000259" key="3">
    <source>
        <dbReference type="Pfam" id="PF16344"/>
    </source>
</evidence>
<organism evidence="4 6">
    <name type="scientific">Chitinophaga sancti</name>
    <dbReference type="NCBI Taxonomy" id="1004"/>
    <lineage>
        <taxon>Bacteria</taxon>
        <taxon>Pseudomonadati</taxon>
        <taxon>Bacteroidota</taxon>
        <taxon>Chitinophagia</taxon>
        <taxon>Chitinophagales</taxon>
        <taxon>Chitinophagaceae</taxon>
        <taxon>Chitinophaga</taxon>
    </lineage>
</organism>
<dbReference type="EMBL" id="CP140154">
    <property type="protein sequence ID" value="WQG89695.1"/>
    <property type="molecule type" value="Genomic_DNA"/>
</dbReference>
<feature type="domain" description="Protein FecR C-terminal" evidence="3">
    <location>
        <begin position="276"/>
        <end position="342"/>
    </location>
</feature>
<keyword evidence="1" id="KW-1133">Transmembrane helix</keyword>
<evidence type="ECO:0000313" key="6">
    <source>
        <dbReference type="Proteomes" id="UP000183788"/>
    </source>
</evidence>
<gene>
    <name evidence="4" type="ORF">SAMN05661012_00393</name>
    <name evidence="5" type="ORF">SR876_32700</name>
</gene>
<dbReference type="InterPro" id="IPR032508">
    <property type="entry name" value="FecR_C"/>
</dbReference>
<dbReference type="PANTHER" id="PTHR30273:SF2">
    <property type="entry name" value="PROTEIN FECR"/>
    <property type="match status" value="1"/>
</dbReference>
<accession>A0A1K1M2G6</accession>
<keyword evidence="1" id="KW-0472">Membrane</keyword>
<dbReference type="Proteomes" id="UP000183788">
    <property type="component" value="Unassembled WGS sequence"/>
</dbReference>
<evidence type="ECO:0000256" key="1">
    <source>
        <dbReference type="SAM" id="Phobius"/>
    </source>
</evidence>
<evidence type="ECO:0000313" key="7">
    <source>
        <dbReference type="Proteomes" id="UP001326715"/>
    </source>
</evidence>
<dbReference type="GO" id="GO:0016989">
    <property type="term" value="F:sigma factor antagonist activity"/>
    <property type="evidence" value="ECO:0007669"/>
    <property type="project" value="TreeGrafter"/>
</dbReference>
<protein>
    <submittedName>
        <fullName evidence="4">FecR family protein</fullName>
    </submittedName>
</protein>
<dbReference type="Gene3D" id="3.55.50.30">
    <property type="match status" value="1"/>
</dbReference>
<dbReference type="RefSeq" id="WP_072356918.1">
    <property type="nucleotide sequence ID" value="NZ_CP139972.1"/>
</dbReference>
<evidence type="ECO:0000313" key="4">
    <source>
        <dbReference type="EMBL" id="SFW17340.1"/>
    </source>
</evidence>
<dbReference type="Gene3D" id="2.60.120.1440">
    <property type="match status" value="1"/>
</dbReference>
<dbReference type="Proteomes" id="UP001326715">
    <property type="component" value="Chromosome"/>
</dbReference>
<dbReference type="OrthoDB" id="934696at2"/>
<name>A0A1K1M2G6_9BACT</name>
<dbReference type="InterPro" id="IPR006860">
    <property type="entry name" value="FecR"/>
</dbReference>
<dbReference type="InterPro" id="IPR012373">
    <property type="entry name" value="Ferrdict_sens_TM"/>
</dbReference>
<evidence type="ECO:0000259" key="2">
    <source>
        <dbReference type="Pfam" id="PF04773"/>
    </source>
</evidence>
<evidence type="ECO:0000313" key="5">
    <source>
        <dbReference type="EMBL" id="WQG89695.1"/>
    </source>
</evidence>
<dbReference type="EMBL" id="FPIZ01000001">
    <property type="protein sequence ID" value="SFW17340.1"/>
    <property type="molecule type" value="Genomic_DNA"/>
</dbReference>
<proteinExistence type="predicted"/>
<dbReference type="STRING" id="1004.SAMN05661012_00393"/>